<dbReference type="Proteomes" id="UP000318102">
    <property type="component" value="Unassembled WGS sequence"/>
</dbReference>
<comment type="caution">
    <text evidence="1">The sequence shown here is derived from an EMBL/GenBank/DDBJ whole genome shotgun (WGS) entry which is preliminary data.</text>
</comment>
<dbReference type="OrthoDB" id="9785438at2"/>
<organism evidence="1 2">
    <name type="scientific">Paenibacillus agilis</name>
    <dbReference type="NCBI Taxonomy" id="3020863"/>
    <lineage>
        <taxon>Bacteria</taxon>
        <taxon>Bacillati</taxon>
        <taxon>Bacillota</taxon>
        <taxon>Bacilli</taxon>
        <taxon>Bacillales</taxon>
        <taxon>Paenibacillaceae</taxon>
        <taxon>Paenibacillus</taxon>
    </lineage>
</organism>
<dbReference type="RefSeq" id="WP_144986756.1">
    <property type="nucleotide sequence ID" value="NZ_VNJK01000001.1"/>
</dbReference>
<proteinExistence type="predicted"/>
<sequence>MDTVDKLNNVILFDGECNFCDHSVQFIIKRDAQALFRFASIQSEIGQQLMNAYNVPNSIDSVILIQNKKYYVKSSAALRICRGLNGGWKLFYYLLAVPRVVRDAVYNVIAKNRYKWFGKKDSCMLPSPDIRKRFLG</sequence>
<dbReference type="Pfam" id="PF04134">
    <property type="entry name" value="DCC1-like"/>
    <property type="match status" value="1"/>
</dbReference>
<reference evidence="1 2" key="1">
    <citation type="submission" date="2019-07" db="EMBL/GenBank/DDBJ databases">
        <authorList>
            <person name="Kim J."/>
        </authorList>
    </citation>
    <scope>NUCLEOTIDE SEQUENCE [LARGE SCALE GENOMIC DNA]</scope>
    <source>
        <strain evidence="1 2">N4</strain>
    </source>
</reference>
<protein>
    <submittedName>
        <fullName evidence="1">Thiol-disulfide oxidoreductase DCC family protein</fullName>
    </submittedName>
</protein>
<dbReference type="InterPro" id="IPR007263">
    <property type="entry name" value="DCC1-like"/>
</dbReference>
<dbReference type="PANTHER" id="PTHR33639:SF2">
    <property type="entry name" value="DUF393 DOMAIN-CONTAINING PROTEIN"/>
    <property type="match status" value="1"/>
</dbReference>
<accession>A0A559IW62</accession>
<dbReference type="InterPro" id="IPR052927">
    <property type="entry name" value="DCC_oxidoreductase"/>
</dbReference>
<dbReference type="PANTHER" id="PTHR33639">
    <property type="entry name" value="THIOL-DISULFIDE OXIDOREDUCTASE DCC"/>
    <property type="match status" value="1"/>
</dbReference>
<evidence type="ECO:0000313" key="2">
    <source>
        <dbReference type="Proteomes" id="UP000318102"/>
    </source>
</evidence>
<keyword evidence="2" id="KW-1185">Reference proteome</keyword>
<gene>
    <name evidence="1" type="ORF">FPZ44_01520</name>
</gene>
<dbReference type="AlphaFoldDB" id="A0A559IW62"/>
<dbReference type="EMBL" id="VNJK01000001">
    <property type="protein sequence ID" value="TVX91853.1"/>
    <property type="molecule type" value="Genomic_DNA"/>
</dbReference>
<dbReference type="GO" id="GO:0015035">
    <property type="term" value="F:protein-disulfide reductase activity"/>
    <property type="evidence" value="ECO:0007669"/>
    <property type="project" value="InterPro"/>
</dbReference>
<evidence type="ECO:0000313" key="1">
    <source>
        <dbReference type="EMBL" id="TVX91853.1"/>
    </source>
</evidence>
<name>A0A559IW62_9BACL</name>